<feature type="non-terminal residue" evidence="2">
    <location>
        <position position="65"/>
    </location>
</feature>
<dbReference type="InterPro" id="IPR000587">
    <property type="entry name" value="Creatinase_N"/>
</dbReference>
<dbReference type="AlphaFoldDB" id="A0A382EYC0"/>
<reference evidence="2" key="1">
    <citation type="submission" date="2018-05" db="EMBL/GenBank/DDBJ databases">
        <authorList>
            <person name="Lanie J.A."/>
            <person name="Ng W.-L."/>
            <person name="Kazmierczak K.M."/>
            <person name="Andrzejewski T.M."/>
            <person name="Davidsen T.M."/>
            <person name="Wayne K.J."/>
            <person name="Tettelin H."/>
            <person name="Glass J.I."/>
            <person name="Rusch D."/>
            <person name="Podicherti R."/>
            <person name="Tsui H.-C.T."/>
            <person name="Winkler M.E."/>
        </authorList>
    </citation>
    <scope>NUCLEOTIDE SEQUENCE</scope>
</reference>
<dbReference type="Gene3D" id="3.40.350.10">
    <property type="entry name" value="Creatinase/prolidase N-terminal domain"/>
    <property type="match status" value="1"/>
</dbReference>
<gene>
    <name evidence="2" type="ORF">METZ01_LOCUS208226</name>
</gene>
<evidence type="ECO:0000313" key="2">
    <source>
        <dbReference type="EMBL" id="SVB55372.1"/>
    </source>
</evidence>
<dbReference type="InterPro" id="IPR029149">
    <property type="entry name" value="Creatin/AminoP/Spt16_N"/>
</dbReference>
<dbReference type="SUPFAM" id="SSF53092">
    <property type="entry name" value="Creatinase/prolidase N-terminal domain"/>
    <property type="match status" value="1"/>
</dbReference>
<organism evidence="2">
    <name type="scientific">marine metagenome</name>
    <dbReference type="NCBI Taxonomy" id="408172"/>
    <lineage>
        <taxon>unclassified sequences</taxon>
        <taxon>metagenomes</taxon>
        <taxon>ecological metagenomes</taxon>
    </lineage>
</organism>
<sequence length="65" mass="7594">MTLNSIMKTTTNLEARQHGAMEFSTAPVDLDKVRQYRLQRLRKKMEEHDVAGLLLFNQINTRYAV</sequence>
<dbReference type="EMBL" id="UINC01046848">
    <property type="protein sequence ID" value="SVB55372.1"/>
    <property type="molecule type" value="Genomic_DNA"/>
</dbReference>
<dbReference type="Pfam" id="PF01321">
    <property type="entry name" value="Creatinase_N"/>
    <property type="match status" value="1"/>
</dbReference>
<feature type="domain" description="Creatinase N-terminal" evidence="1">
    <location>
        <begin position="37"/>
        <end position="63"/>
    </location>
</feature>
<proteinExistence type="predicted"/>
<evidence type="ECO:0000259" key="1">
    <source>
        <dbReference type="Pfam" id="PF01321"/>
    </source>
</evidence>
<accession>A0A382EYC0</accession>
<protein>
    <recommendedName>
        <fullName evidence="1">Creatinase N-terminal domain-containing protein</fullName>
    </recommendedName>
</protein>
<name>A0A382EYC0_9ZZZZ</name>